<accession>A0AAD1INP8</accession>
<evidence type="ECO:0000256" key="1">
    <source>
        <dbReference type="SAM" id="MobiDB-lite"/>
    </source>
</evidence>
<feature type="region of interest" description="Disordered" evidence="1">
    <location>
        <begin position="1"/>
        <end position="20"/>
    </location>
</feature>
<sequence>MHRAALRHRPTSDADSIDESGGCFQAAGRGHPTYLGIMRLTREYLAPAAVVHESVHAALVYAKKAKDVNVLHLDAWSDGQRLIDNEEALAYAVHGISSALLEELGLTVSA</sequence>
<name>A0AAD1INP8_9MYCO</name>
<organism evidence="2 3">
    <name type="scientific">Mycolicibacterium litorale</name>
    <dbReference type="NCBI Taxonomy" id="758802"/>
    <lineage>
        <taxon>Bacteria</taxon>
        <taxon>Bacillati</taxon>
        <taxon>Actinomycetota</taxon>
        <taxon>Actinomycetes</taxon>
        <taxon>Mycobacteriales</taxon>
        <taxon>Mycobacteriaceae</taxon>
        <taxon>Mycolicibacterium</taxon>
    </lineage>
</organism>
<dbReference type="AlphaFoldDB" id="A0AAD1INP8"/>
<dbReference type="Proteomes" id="UP000466607">
    <property type="component" value="Chromosome"/>
</dbReference>
<gene>
    <name evidence="2" type="ORF">MLIT_38680</name>
</gene>
<reference evidence="2 3" key="1">
    <citation type="journal article" date="2019" name="Emerg. Microbes Infect.">
        <title>Comprehensive subspecies identification of 175 nontuberculous mycobacteria species based on 7547 genomic profiles.</title>
        <authorList>
            <person name="Matsumoto Y."/>
            <person name="Kinjo T."/>
            <person name="Motooka D."/>
            <person name="Nabeya D."/>
            <person name="Jung N."/>
            <person name="Uechi K."/>
            <person name="Horii T."/>
            <person name="Iida T."/>
            <person name="Fujita J."/>
            <person name="Nakamura S."/>
        </authorList>
    </citation>
    <scope>NUCLEOTIDE SEQUENCE [LARGE SCALE GENOMIC DNA]</scope>
    <source>
        <strain evidence="2 3">JCM 17423</strain>
    </source>
</reference>
<keyword evidence="3" id="KW-1185">Reference proteome</keyword>
<dbReference type="EMBL" id="AP022586">
    <property type="protein sequence ID" value="BBY18276.1"/>
    <property type="molecule type" value="Genomic_DNA"/>
</dbReference>
<proteinExistence type="predicted"/>
<protein>
    <submittedName>
        <fullName evidence="2">Uncharacterized protein</fullName>
    </submittedName>
</protein>
<evidence type="ECO:0000313" key="3">
    <source>
        <dbReference type="Proteomes" id="UP000466607"/>
    </source>
</evidence>
<evidence type="ECO:0000313" key="2">
    <source>
        <dbReference type="EMBL" id="BBY18276.1"/>
    </source>
</evidence>